<organism evidence="7 8">
    <name type="scientific">Termitidicoccus mucosus</name>
    <dbReference type="NCBI Taxonomy" id="1184151"/>
    <lineage>
        <taxon>Bacteria</taxon>
        <taxon>Pseudomonadati</taxon>
        <taxon>Verrucomicrobiota</taxon>
        <taxon>Opitutia</taxon>
        <taxon>Opitutales</taxon>
        <taxon>Opitutaceae</taxon>
        <taxon>Termitidicoccus</taxon>
    </lineage>
</organism>
<evidence type="ECO:0000313" key="8">
    <source>
        <dbReference type="Proteomes" id="UP000078486"/>
    </source>
</evidence>
<evidence type="ECO:0000259" key="6">
    <source>
        <dbReference type="PROSITE" id="PS50249"/>
    </source>
</evidence>
<keyword evidence="2" id="KW-0479">Metal-binding</keyword>
<dbReference type="InterPro" id="IPR025657">
    <property type="entry name" value="RadC_JAB"/>
</dbReference>
<dbReference type="PROSITE" id="PS50249">
    <property type="entry name" value="MPN"/>
    <property type="match status" value="1"/>
</dbReference>
<keyword evidence="5" id="KW-0482">Metalloprotease</keyword>
<gene>
    <name evidence="7" type="ORF">AW736_07960</name>
</gene>
<evidence type="ECO:0000256" key="5">
    <source>
        <dbReference type="ARBA" id="ARBA00023049"/>
    </source>
</evidence>
<keyword evidence="8" id="KW-1185">Reference proteome</keyword>
<dbReference type="CDD" id="cd08071">
    <property type="entry name" value="MPN_DUF2466"/>
    <property type="match status" value="1"/>
</dbReference>
<dbReference type="RefSeq" id="WP_068769632.1">
    <property type="nucleotide sequence ID" value="NZ_CP109796.1"/>
</dbReference>
<keyword evidence="4" id="KW-0862">Zinc</keyword>
<dbReference type="SUPFAM" id="SSF102712">
    <property type="entry name" value="JAB1/MPN domain"/>
    <property type="match status" value="1"/>
</dbReference>
<evidence type="ECO:0000256" key="4">
    <source>
        <dbReference type="ARBA" id="ARBA00022833"/>
    </source>
</evidence>
<dbReference type="GO" id="GO:0008237">
    <property type="term" value="F:metallopeptidase activity"/>
    <property type="evidence" value="ECO:0007669"/>
    <property type="project" value="UniProtKB-KW"/>
</dbReference>
<reference evidence="7 8" key="1">
    <citation type="submission" date="2016-01" db="EMBL/GenBank/DDBJ databases">
        <title>High potential of lignocellulose degradation of a new Verrucomicrobia species.</title>
        <authorList>
            <person name="Wang Y."/>
            <person name="Shi Y."/>
            <person name="Qiu Z."/>
            <person name="Liu S."/>
            <person name="Yang H."/>
        </authorList>
    </citation>
    <scope>NUCLEOTIDE SEQUENCE [LARGE SCALE GENOMIC DNA]</scope>
    <source>
        <strain evidence="7 8">TSB47</strain>
    </source>
</reference>
<feature type="domain" description="MPN" evidence="6">
    <location>
        <begin position="20"/>
        <end position="150"/>
    </location>
</feature>
<dbReference type="GO" id="GO:0046872">
    <property type="term" value="F:metal ion binding"/>
    <property type="evidence" value="ECO:0007669"/>
    <property type="project" value="UniProtKB-KW"/>
</dbReference>
<dbReference type="AlphaFoldDB" id="A0A178IKJ8"/>
<dbReference type="PANTHER" id="PTHR30471:SF3">
    <property type="entry name" value="UPF0758 PROTEIN YEES-RELATED"/>
    <property type="match status" value="1"/>
</dbReference>
<comment type="caution">
    <text evidence="7">The sequence shown here is derived from an EMBL/GenBank/DDBJ whole genome shotgun (WGS) entry which is preliminary data.</text>
</comment>
<protein>
    <recommendedName>
        <fullName evidence="6">MPN domain-containing protein</fullName>
    </recommendedName>
</protein>
<evidence type="ECO:0000256" key="3">
    <source>
        <dbReference type="ARBA" id="ARBA00022801"/>
    </source>
</evidence>
<dbReference type="OrthoDB" id="194892at2"/>
<name>A0A178IKJ8_9BACT</name>
<accession>A0A178IKJ8</accession>
<keyword evidence="3" id="KW-0378">Hydrolase</keyword>
<dbReference type="Proteomes" id="UP000078486">
    <property type="component" value="Unassembled WGS sequence"/>
</dbReference>
<dbReference type="GO" id="GO:0006508">
    <property type="term" value="P:proteolysis"/>
    <property type="evidence" value="ECO:0007669"/>
    <property type="project" value="UniProtKB-KW"/>
</dbReference>
<sequence>MRIYEASITYSIIQLGNVEAINTPDQIVEYIKDAFEKNPCQEGLWVICLDRKNKPISRTMITLGTLTCSLAHPREIFKIAILASAASIVLSHNHPSGDPTPSGADIRLTRQLQEAAKIMEIELLDHIIVGTSEDDPQHVGYYSFRQAGML</sequence>
<dbReference type="STRING" id="1184151.AW736_07960"/>
<evidence type="ECO:0000256" key="2">
    <source>
        <dbReference type="ARBA" id="ARBA00022723"/>
    </source>
</evidence>
<evidence type="ECO:0000256" key="1">
    <source>
        <dbReference type="ARBA" id="ARBA00022670"/>
    </source>
</evidence>
<dbReference type="Gene3D" id="3.40.140.10">
    <property type="entry name" value="Cytidine Deaminase, domain 2"/>
    <property type="match status" value="1"/>
</dbReference>
<keyword evidence="1" id="KW-0645">Protease</keyword>
<dbReference type="InterPro" id="IPR001405">
    <property type="entry name" value="UPF0758"/>
</dbReference>
<dbReference type="PANTHER" id="PTHR30471">
    <property type="entry name" value="DNA REPAIR PROTEIN RADC"/>
    <property type="match status" value="1"/>
</dbReference>
<dbReference type="Pfam" id="PF04002">
    <property type="entry name" value="RadC"/>
    <property type="match status" value="1"/>
</dbReference>
<dbReference type="InterPro" id="IPR020891">
    <property type="entry name" value="UPF0758_CS"/>
</dbReference>
<evidence type="ECO:0000313" key="7">
    <source>
        <dbReference type="EMBL" id="OAM90402.1"/>
    </source>
</evidence>
<proteinExistence type="predicted"/>
<dbReference type="PROSITE" id="PS01302">
    <property type="entry name" value="UPF0758"/>
    <property type="match status" value="1"/>
</dbReference>
<dbReference type="EMBL" id="LRRQ01000058">
    <property type="protein sequence ID" value="OAM90402.1"/>
    <property type="molecule type" value="Genomic_DNA"/>
</dbReference>
<dbReference type="InterPro" id="IPR037518">
    <property type="entry name" value="MPN"/>
</dbReference>